<dbReference type="Gene3D" id="1.10.10.60">
    <property type="entry name" value="Homeodomain-like"/>
    <property type="match status" value="1"/>
</dbReference>
<organism evidence="3 4">
    <name type="scientific">Kribbella deserti</name>
    <dbReference type="NCBI Taxonomy" id="1926257"/>
    <lineage>
        <taxon>Bacteria</taxon>
        <taxon>Bacillati</taxon>
        <taxon>Actinomycetota</taxon>
        <taxon>Actinomycetes</taxon>
        <taxon>Propionibacteriales</taxon>
        <taxon>Kribbellaceae</taxon>
        <taxon>Kribbella</taxon>
    </lineage>
</organism>
<dbReference type="EMBL" id="JBHLTC010000036">
    <property type="protein sequence ID" value="MFC0627900.1"/>
    <property type="molecule type" value="Genomic_DNA"/>
</dbReference>
<evidence type="ECO:0000256" key="1">
    <source>
        <dbReference type="ARBA" id="ARBA00023125"/>
    </source>
</evidence>
<keyword evidence="1" id="KW-0238">DNA-binding</keyword>
<reference evidence="3 4" key="1">
    <citation type="submission" date="2024-09" db="EMBL/GenBank/DDBJ databases">
        <authorList>
            <person name="Sun Q."/>
            <person name="Mori K."/>
        </authorList>
    </citation>
    <scope>NUCLEOTIDE SEQUENCE [LARGE SCALE GENOMIC DNA]</scope>
    <source>
        <strain evidence="3 4">CGMCC 1.15906</strain>
    </source>
</reference>
<keyword evidence="4" id="KW-1185">Reference proteome</keyword>
<dbReference type="Proteomes" id="UP001589890">
    <property type="component" value="Unassembled WGS sequence"/>
</dbReference>
<dbReference type="InterPro" id="IPR009057">
    <property type="entry name" value="Homeodomain-like_sf"/>
</dbReference>
<dbReference type="SUPFAM" id="SSF46689">
    <property type="entry name" value="Homeodomain-like"/>
    <property type="match status" value="1"/>
</dbReference>
<evidence type="ECO:0000259" key="2">
    <source>
        <dbReference type="Pfam" id="PF00440"/>
    </source>
</evidence>
<protein>
    <submittedName>
        <fullName evidence="3">TetR family transcriptional regulator</fullName>
    </submittedName>
</protein>
<proteinExistence type="predicted"/>
<evidence type="ECO:0000313" key="4">
    <source>
        <dbReference type="Proteomes" id="UP001589890"/>
    </source>
</evidence>
<dbReference type="Pfam" id="PF00440">
    <property type="entry name" value="TetR_N"/>
    <property type="match status" value="1"/>
</dbReference>
<evidence type="ECO:0000313" key="3">
    <source>
        <dbReference type="EMBL" id="MFC0627900.1"/>
    </source>
</evidence>
<dbReference type="InterPro" id="IPR001647">
    <property type="entry name" value="HTH_TetR"/>
</dbReference>
<feature type="domain" description="HTH tetR-type" evidence="2">
    <location>
        <begin position="2"/>
        <end position="29"/>
    </location>
</feature>
<name>A0ABV6QTC6_9ACTN</name>
<dbReference type="PROSITE" id="PS51257">
    <property type="entry name" value="PROKAR_LIPOPROTEIN"/>
    <property type="match status" value="1"/>
</dbReference>
<dbReference type="RefSeq" id="WP_380053441.1">
    <property type="nucleotide sequence ID" value="NZ_JBHLTC010000036.1"/>
</dbReference>
<accession>A0ABV6QTC6</accession>
<sequence length="53" mass="5953">MARGYGATSLQEIAETAGVAVQTIYFGFGCQAWRARRRHSRGRCRRAVRPTQP</sequence>
<gene>
    <name evidence="3" type="ORF">ACFFGN_27755</name>
</gene>
<comment type="caution">
    <text evidence="3">The sequence shown here is derived from an EMBL/GenBank/DDBJ whole genome shotgun (WGS) entry which is preliminary data.</text>
</comment>